<dbReference type="SMART" id="SM00448">
    <property type="entry name" value="REC"/>
    <property type="match status" value="1"/>
</dbReference>
<dbReference type="PANTHER" id="PTHR44591:SF24">
    <property type="entry name" value="PROTEIN-GLUTAMATE METHYLESTERASE_PROTEIN-GLUTAMINE GLUTAMINASE 1"/>
    <property type="match status" value="1"/>
</dbReference>
<keyword evidence="1 2" id="KW-0597">Phosphoprotein</keyword>
<proteinExistence type="predicted"/>
<dbReference type="GO" id="GO:0000160">
    <property type="term" value="P:phosphorelay signal transduction system"/>
    <property type="evidence" value="ECO:0007669"/>
    <property type="project" value="InterPro"/>
</dbReference>
<sequence length="132" mass="15243">MHPVNKILLVDDDEATNFLSRILLQKIHAAKEIMVAEDGRMALDLIQQTGCPDIIFLDIRMPQMDGFEFLDSLESTNKWKNAKIIMLSSVVQAEDKERARAYSSVMDCLEKPITQEMVEKVTKEYWRDKAHD</sequence>
<dbReference type="RefSeq" id="WP_136578114.1">
    <property type="nucleotide sequence ID" value="NZ_STFF01000004.1"/>
</dbReference>
<protein>
    <submittedName>
        <fullName evidence="4">Response regulator</fullName>
    </submittedName>
</protein>
<dbReference type="InterPro" id="IPR050595">
    <property type="entry name" value="Bact_response_regulator"/>
</dbReference>
<evidence type="ECO:0000256" key="1">
    <source>
        <dbReference type="ARBA" id="ARBA00022553"/>
    </source>
</evidence>
<accession>A0A4S8HRM0</accession>
<gene>
    <name evidence="4" type="ORF">FAM09_15880</name>
</gene>
<dbReference type="InterPro" id="IPR001789">
    <property type="entry name" value="Sig_transdc_resp-reg_receiver"/>
</dbReference>
<dbReference type="EMBL" id="STFF01000004">
    <property type="protein sequence ID" value="THU38158.1"/>
    <property type="molecule type" value="Genomic_DNA"/>
</dbReference>
<dbReference type="Gene3D" id="3.40.50.2300">
    <property type="match status" value="1"/>
</dbReference>
<dbReference type="Proteomes" id="UP000306918">
    <property type="component" value="Unassembled WGS sequence"/>
</dbReference>
<organism evidence="4 5">
    <name type="scientific">Niastella caeni</name>
    <dbReference type="NCBI Taxonomy" id="2569763"/>
    <lineage>
        <taxon>Bacteria</taxon>
        <taxon>Pseudomonadati</taxon>
        <taxon>Bacteroidota</taxon>
        <taxon>Chitinophagia</taxon>
        <taxon>Chitinophagales</taxon>
        <taxon>Chitinophagaceae</taxon>
        <taxon>Niastella</taxon>
    </lineage>
</organism>
<evidence type="ECO:0000259" key="3">
    <source>
        <dbReference type="PROSITE" id="PS50110"/>
    </source>
</evidence>
<dbReference type="PROSITE" id="PS50110">
    <property type="entry name" value="RESPONSE_REGULATORY"/>
    <property type="match status" value="1"/>
</dbReference>
<evidence type="ECO:0000256" key="2">
    <source>
        <dbReference type="PROSITE-ProRule" id="PRU00169"/>
    </source>
</evidence>
<reference evidence="4 5" key="1">
    <citation type="submission" date="2019-04" db="EMBL/GenBank/DDBJ databases">
        <title>Niastella caeni sp. nov., isolated from activated sludge.</title>
        <authorList>
            <person name="Sheng M."/>
        </authorList>
    </citation>
    <scope>NUCLEOTIDE SEQUENCE [LARGE SCALE GENOMIC DNA]</scope>
    <source>
        <strain evidence="4 5">HX-2-15</strain>
    </source>
</reference>
<dbReference type="InterPro" id="IPR011006">
    <property type="entry name" value="CheY-like_superfamily"/>
</dbReference>
<dbReference type="AlphaFoldDB" id="A0A4S8HRM0"/>
<evidence type="ECO:0000313" key="4">
    <source>
        <dbReference type="EMBL" id="THU38158.1"/>
    </source>
</evidence>
<feature type="domain" description="Response regulatory" evidence="3">
    <location>
        <begin position="6"/>
        <end position="126"/>
    </location>
</feature>
<dbReference type="OrthoDB" id="1121174at2"/>
<dbReference type="PANTHER" id="PTHR44591">
    <property type="entry name" value="STRESS RESPONSE REGULATOR PROTEIN 1"/>
    <property type="match status" value="1"/>
</dbReference>
<comment type="caution">
    <text evidence="4">The sequence shown here is derived from an EMBL/GenBank/DDBJ whole genome shotgun (WGS) entry which is preliminary data.</text>
</comment>
<dbReference type="Pfam" id="PF00072">
    <property type="entry name" value="Response_reg"/>
    <property type="match status" value="1"/>
</dbReference>
<dbReference type="SUPFAM" id="SSF52172">
    <property type="entry name" value="CheY-like"/>
    <property type="match status" value="1"/>
</dbReference>
<evidence type="ECO:0000313" key="5">
    <source>
        <dbReference type="Proteomes" id="UP000306918"/>
    </source>
</evidence>
<feature type="modified residue" description="4-aspartylphosphate" evidence="2">
    <location>
        <position position="58"/>
    </location>
</feature>
<name>A0A4S8HRM0_9BACT</name>
<keyword evidence="5" id="KW-1185">Reference proteome</keyword>